<dbReference type="PIRSF" id="PIRSF029886">
    <property type="entry name" value="KBAA"/>
    <property type="match status" value="1"/>
</dbReference>
<gene>
    <name evidence="2" type="ORF">SAMN05216225_10163</name>
</gene>
<feature type="transmembrane region" description="Helical" evidence="1">
    <location>
        <begin position="170"/>
        <end position="189"/>
    </location>
</feature>
<evidence type="ECO:0000313" key="3">
    <source>
        <dbReference type="Proteomes" id="UP000183988"/>
    </source>
</evidence>
<dbReference type="GO" id="GO:0045881">
    <property type="term" value="P:positive regulation of sporulation resulting in formation of a cellular spore"/>
    <property type="evidence" value="ECO:0007669"/>
    <property type="project" value="InterPro"/>
</dbReference>
<dbReference type="OrthoDB" id="2374256at2"/>
<feature type="transmembrane region" description="Helical" evidence="1">
    <location>
        <begin position="144"/>
        <end position="164"/>
    </location>
</feature>
<name>A0A1M5H515_9BACI</name>
<dbReference type="STRING" id="930117.SAMN05216225_10163"/>
<keyword evidence="3" id="KW-1185">Reference proteome</keyword>
<keyword evidence="1" id="KW-0812">Transmembrane</keyword>
<keyword evidence="1" id="KW-1133">Transmembrane helix</keyword>
<dbReference type="EMBL" id="FQVW01000016">
    <property type="protein sequence ID" value="SHG11099.1"/>
    <property type="molecule type" value="Genomic_DNA"/>
</dbReference>
<dbReference type="AlphaFoldDB" id="A0A1M5H515"/>
<keyword evidence="1" id="KW-0472">Membrane</keyword>
<organism evidence="2 3">
    <name type="scientific">Ornithinibacillus halophilus</name>
    <dbReference type="NCBI Taxonomy" id="930117"/>
    <lineage>
        <taxon>Bacteria</taxon>
        <taxon>Bacillati</taxon>
        <taxon>Bacillota</taxon>
        <taxon>Bacilli</taxon>
        <taxon>Bacillales</taxon>
        <taxon>Bacillaceae</taxon>
        <taxon>Ornithinibacillus</taxon>
    </lineage>
</organism>
<reference evidence="2 3" key="1">
    <citation type="submission" date="2016-11" db="EMBL/GenBank/DDBJ databases">
        <authorList>
            <person name="Jaros S."/>
            <person name="Januszkiewicz K."/>
            <person name="Wedrychowicz H."/>
        </authorList>
    </citation>
    <scope>NUCLEOTIDE SEQUENCE [LARGE SCALE GENOMIC DNA]</scope>
    <source>
        <strain evidence="2 3">IBRC-M 10683</strain>
    </source>
</reference>
<dbReference type="SMART" id="SM01251">
    <property type="entry name" value="KbaA"/>
    <property type="match status" value="1"/>
</dbReference>
<protein>
    <submittedName>
        <fullName evidence="2">KinB signaling pathway activation protein</fullName>
    </submittedName>
</protein>
<feature type="transmembrane region" description="Helical" evidence="1">
    <location>
        <begin position="114"/>
        <end position="132"/>
    </location>
</feature>
<feature type="transmembrane region" description="Helical" evidence="1">
    <location>
        <begin position="9"/>
        <end position="28"/>
    </location>
</feature>
<dbReference type="Proteomes" id="UP000183988">
    <property type="component" value="Unassembled WGS sequence"/>
</dbReference>
<feature type="transmembrane region" description="Helical" evidence="1">
    <location>
        <begin position="48"/>
        <end position="72"/>
    </location>
</feature>
<evidence type="ECO:0000313" key="2">
    <source>
        <dbReference type="EMBL" id="SHG11099.1"/>
    </source>
</evidence>
<feature type="transmembrane region" description="Helical" evidence="1">
    <location>
        <begin position="84"/>
        <end position="102"/>
    </location>
</feature>
<evidence type="ECO:0000256" key="1">
    <source>
        <dbReference type="SAM" id="Phobius"/>
    </source>
</evidence>
<accession>A0A1M5H515</accession>
<proteinExistence type="predicted"/>
<dbReference type="InterPro" id="IPR024164">
    <property type="entry name" value="KinB-signalling_activ"/>
</dbReference>
<sequence length="195" mass="22094">MNTQKVVRLFWRTLLLGGIAGLLTSFFVNPGIYAENMNPFNGMELIGLVLFYLGFGLLASVVSQTGFFAYLFIHRFGLGLFRSFWPTVQVLLIAFILFDLVYFPYNASEGEVSIIWFIVMTAGLFIISWIVAKIKAKETNKTAFIPALFFMVVITTVEWVPALRAEGSDYAWLMIVPLLICNAYQLITLHRLQKA</sequence>
<dbReference type="Pfam" id="PF14089">
    <property type="entry name" value="KbaA"/>
    <property type="match status" value="1"/>
</dbReference>
<dbReference type="RefSeq" id="WP_072889943.1">
    <property type="nucleotide sequence ID" value="NZ_FQVW01000016.1"/>
</dbReference>